<proteinExistence type="predicted"/>
<reference evidence="1 2" key="1">
    <citation type="submission" date="2016-12" db="EMBL/GenBank/DDBJ databases">
        <authorList>
            <person name="Song W.-J."/>
            <person name="Kurnit D.M."/>
        </authorList>
    </citation>
    <scope>NUCLEOTIDE SEQUENCE [LARGE SCALE GENOMIC DNA]</scope>
    <source>
        <strain evidence="1 2">PCL1601</strain>
    </source>
</reference>
<comment type="caution">
    <text evidence="1">The sequence shown here is derived from an EMBL/GenBank/DDBJ whole genome shotgun (WGS) entry which is preliminary data.</text>
</comment>
<gene>
    <name evidence="1" type="ORF">BTN82_10780</name>
</gene>
<dbReference type="EMBL" id="MSCT01000009">
    <property type="protein sequence ID" value="OLF54485.1"/>
    <property type="molecule type" value="Genomic_DNA"/>
</dbReference>
<dbReference type="RefSeq" id="WP_075119106.1">
    <property type="nucleotide sequence ID" value="NZ_MSCT01000009.1"/>
</dbReference>
<evidence type="ECO:0000313" key="1">
    <source>
        <dbReference type="EMBL" id="OLF54485.1"/>
    </source>
</evidence>
<accession>A0A1Q8ERR6</accession>
<protein>
    <submittedName>
        <fullName evidence="1">Uncharacterized protein</fullName>
    </submittedName>
</protein>
<sequence length="481" mass="54139">MANKKILTIGLSLADEQAEFCEFDSDTSLLDWDIILFKPDINEYLYRRESTFEGKPCLSDDQSFKLRAQSEHWRREIKAAIEHGKLVLVFLSELTLLSIATGKKEYSGTGRNQKVTRIVTGYDNYQSIPLGLKPITSKGKEIKLSAKNSECISSYWHEFSSVSSYKVIIEGEVSPCLLTKHGDKVVGTIFRSKNSSGALLCLPDIDFYPESFFIDEEGGENEGDWTSEARQFASRMIKSIVSMEKSLRSSAELTPEPDWAKDIKYKLSQEKLASQSLLKIERNLEVIQAKKEAIIDEIKDLGRLRNLLFEKGKPLELAILDALKIIGFEVSQFDNGESEFDAVFESKEGRLIGEAEGKDNKAINIDKLRQLAMNIHEDLERDEVSEPAKAVLFGNPYRLQSIDERPEPFTLKCISAASTSSTALVFTPDLFLVARYLKDKRDAKYAAKCRKAILTAIGKVDFPDVPKEAVTEDELPKNDEA</sequence>
<dbReference type="Proteomes" id="UP000185578">
    <property type="component" value="Unassembled WGS sequence"/>
</dbReference>
<dbReference type="OrthoDB" id="2179558at2"/>
<dbReference type="AlphaFoldDB" id="A0A1Q8ERR6"/>
<evidence type="ECO:0000313" key="2">
    <source>
        <dbReference type="Proteomes" id="UP000185578"/>
    </source>
</evidence>
<organism evidence="1 2">
    <name type="scientific">Pseudomonas chlororaphis</name>
    <dbReference type="NCBI Taxonomy" id="587753"/>
    <lineage>
        <taxon>Bacteria</taxon>
        <taxon>Pseudomonadati</taxon>
        <taxon>Pseudomonadota</taxon>
        <taxon>Gammaproteobacteria</taxon>
        <taxon>Pseudomonadales</taxon>
        <taxon>Pseudomonadaceae</taxon>
        <taxon>Pseudomonas</taxon>
    </lineage>
</organism>
<name>A0A1Q8ERR6_9PSED</name>